<proteinExistence type="predicted"/>
<dbReference type="InterPro" id="IPR010633">
    <property type="entry name" value="Phage_lambda_GpZ"/>
</dbReference>
<organism evidence="1">
    <name type="scientific">Salmonella enterica</name>
    <name type="common">Salmonella choleraesuis</name>
    <dbReference type="NCBI Taxonomy" id="28901"/>
    <lineage>
        <taxon>Bacteria</taxon>
        <taxon>Pseudomonadati</taxon>
        <taxon>Pseudomonadota</taxon>
        <taxon>Gammaproteobacteria</taxon>
        <taxon>Enterobacterales</taxon>
        <taxon>Enterobacteriaceae</taxon>
        <taxon>Salmonella</taxon>
    </lineage>
</organism>
<gene>
    <name evidence="1" type="ORF">EOJ18_02470</name>
</gene>
<feature type="non-terminal residue" evidence="1">
    <location>
        <position position="29"/>
    </location>
</feature>
<evidence type="ECO:0000313" key="1">
    <source>
        <dbReference type="EMBL" id="EAM2577399.1"/>
    </source>
</evidence>
<reference evidence="1" key="1">
    <citation type="submission" date="2019-01" db="EMBL/GenBank/DDBJ databases">
        <authorList>
            <consortium name="PulseNet: The National Subtyping Network for Foodborne Disease Surveillance"/>
            <person name="Tarr C.L."/>
            <person name="Trees E."/>
            <person name="Katz L.S."/>
            <person name="Carleton-Romer H.A."/>
            <person name="Stroika S."/>
            <person name="Kucerova Z."/>
            <person name="Roache K.F."/>
            <person name="Sabol A.L."/>
            <person name="Besser J."/>
            <person name="Gerner-Smidt P."/>
        </authorList>
    </citation>
    <scope>NUCLEOTIDE SEQUENCE</scope>
    <source>
        <strain evidence="1">PNUSAS062449</strain>
    </source>
</reference>
<dbReference type="AlphaFoldDB" id="A0A5T2GQT5"/>
<sequence>MSLKGLENAIRNLNSLDRHMVPQASAWAV</sequence>
<dbReference type="Pfam" id="PF06763">
    <property type="entry name" value="Minor_tail_Z"/>
    <property type="match status" value="1"/>
</dbReference>
<accession>A0A5T2GQT5</accession>
<dbReference type="EMBL" id="AACUIO010000002">
    <property type="protein sequence ID" value="EAM2577399.1"/>
    <property type="molecule type" value="Genomic_DNA"/>
</dbReference>
<comment type="caution">
    <text evidence="1">The sequence shown here is derived from an EMBL/GenBank/DDBJ whole genome shotgun (WGS) entry which is preliminary data.</text>
</comment>
<name>A0A5T2GQT5_SALER</name>
<protein>
    <submittedName>
        <fullName evidence="1">Phage tail protein</fullName>
    </submittedName>
</protein>